<dbReference type="RefSeq" id="WP_250902095.1">
    <property type="nucleotide sequence ID" value="NZ_JAUHGV010000016.1"/>
</dbReference>
<evidence type="ECO:0000313" key="1">
    <source>
        <dbReference type="EMBL" id="MDN4013430.1"/>
    </source>
</evidence>
<reference evidence="1" key="1">
    <citation type="submission" date="2023-06" db="EMBL/GenBank/DDBJ databases">
        <title>Two Chryseobacterium gambrini strains from China.</title>
        <authorList>
            <person name="Zeng J."/>
            <person name="Wu Y."/>
        </authorList>
    </citation>
    <scope>NUCLEOTIDE SEQUENCE</scope>
    <source>
        <strain evidence="1">SQ219</strain>
    </source>
</reference>
<dbReference type="Proteomes" id="UP001225933">
    <property type="component" value="Unassembled WGS sequence"/>
</dbReference>
<accession>A0AAJ1VJS7</accession>
<organism evidence="1 2">
    <name type="scientific">Chryseobacterium gambrini</name>
    <dbReference type="NCBI Taxonomy" id="373672"/>
    <lineage>
        <taxon>Bacteria</taxon>
        <taxon>Pseudomonadati</taxon>
        <taxon>Bacteroidota</taxon>
        <taxon>Flavobacteriia</taxon>
        <taxon>Flavobacteriales</taxon>
        <taxon>Weeksellaceae</taxon>
        <taxon>Chryseobacterium group</taxon>
        <taxon>Chryseobacterium</taxon>
    </lineage>
</organism>
<comment type="caution">
    <text evidence="1">The sequence shown here is derived from an EMBL/GenBank/DDBJ whole genome shotgun (WGS) entry which is preliminary data.</text>
</comment>
<dbReference type="EMBL" id="JAUHGV010000016">
    <property type="protein sequence ID" value="MDN4013430.1"/>
    <property type="molecule type" value="Genomic_DNA"/>
</dbReference>
<protein>
    <recommendedName>
        <fullName evidence="3">Transposase</fullName>
    </recommendedName>
</protein>
<dbReference type="AlphaFoldDB" id="A0AAJ1VJS7"/>
<name>A0AAJ1VJS7_9FLAO</name>
<evidence type="ECO:0000313" key="2">
    <source>
        <dbReference type="Proteomes" id="UP001225933"/>
    </source>
</evidence>
<proteinExistence type="predicted"/>
<gene>
    <name evidence="1" type="ORF">QX233_13215</name>
</gene>
<sequence>MVYYYYNKWSDAEDFDLLLAQIRGKIRLNKGQNRAPSLGIMDSQSAKWGNNRSLNGFDGNKIVKGNRRFDEVN</sequence>
<evidence type="ECO:0008006" key="3">
    <source>
        <dbReference type="Google" id="ProtNLM"/>
    </source>
</evidence>